<gene>
    <name evidence="1" type="ORF">EYC84_003758</name>
</gene>
<proteinExistence type="predicted"/>
<dbReference type="AlphaFoldDB" id="A0A5M9JZF8"/>
<accession>A0A5M9JZF8</accession>
<reference evidence="1 2" key="1">
    <citation type="submission" date="2019-06" db="EMBL/GenBank/DDBJ databases">
        <title>Genome Sequence of the Brown Rot Fungal Pathogen Monilinia fructicola.</title>
        <authorList>
            <person name="De Miccolis Angelini R.M."/>
            <person name="Landi L."/>
            <person name="Abate D."/>
            <person name="Pollastro S."/>
            <person name="Romanazzi G."/>
            <person name="Faretra F."/>
        </authorList>
    </citation>
    <scope>NUCLEOTIDE SEQUENCE [LARGE SCALE GENOMIC DNA]</scope>
    <source>
        <strain evidence="1 2">Mfrc123</strain>
    </source>
</reference>
<comment type="caution">
    <text evidence="1">The sequence shown here is derived from an EMBL/GenBank/DDBJ whole genome shotgun (WGS) entry which is preliminary data.</text>
</comment>
<evidence type="ECO:0000313" key="1">
    <source>
        <dbReference type="EMBL" id="KAA8573266.1"/>
    </source>
</evidence>
<dbReference type="EMBL" id="VICG01000004">
    <property type="protein sequence ID" value="KAA8573266.1"/>
    <property type="molecule type" value="Genomic_DNA"/>
</dbReference>
<protein>
    <submittedName>
        <fullName evidence="1">Uncharacterized protein</fullName>
    </submittedName>
</protein>
<keyword evidence="2" id="KW-1185">Reference proteome</keyword>
<organism evidence="1 2">
    <name type="scientific">Monilinia fructicola</name>
    <name type="common">Brown rot fungus</name>
    <name type="synonym">Ciboria fructicola</name>
    <dbReference type="NCBI Taxonomy" id="38448"/>
    <lineage>
        <taxon>Eukaryota</taxon>
        <taxon>Fungi</taxon>
        <taxon>Dikarya</taxon>
        <taxon>Ascomycota</taxon>
        <taxon>Pezizomycotina</taxon>
        <taxon>Leotiomycetes</taxon>
        <taxon>Helotiales</taxon>
        <taxon>Sclerotiniaceae</taxon>
        <taxon>Monilinia</taxon>
    </lineage>
</organism>
<sequence>MYDFEVSDDLMMDKQVKVYTLLSIHCPALKKLSILIEKQWGGAPGFIEYSEKSNLRIMDISDGLMDLDFHRAHIDEEWYNDAFLYHRLNTIHNDAIKVMGDFDRFLNHKEEDPWPAPGEATLKFWKNIRPTPGVFVPI</sequence>
<evidence type="ECO:0000313" key="2">
    <source>
        <dbReference type="Proteomes" id="UP000322873"/>
    </source>
</evidence>
<name>A0A5M9JZF8_MONFR</name>
<dbReference type="VEuPathDB" id="FungiDB:MFRU_025g00700"/>
<dbReference type="Proteomes" id="UP000322873">
    <property type="component" value="Unassembled WGS sequence"/>
</dbReference>